<comment type="catalytic activity">
    <reaction evidence="4">
        <text>a (3S)-3-hydroxyacyl-CoA = a (2E)-enoyl-CoA + H2O</text>
        <dbReference type="Rhea" id="RHEA:16105"/>
        <dbReference type="ChEBI" id="CHEBI:15377"/>
        <dbReference type="ChEBI" id="CHEBI:57318"/>
        <dbReference type="ChEBI" id="CHEBI:58856"/>
        <dbReference type="EC" id="4.2.1.17"/>
    </reaction>
</comment>
<evidence type="ECO:0000313" key="8">
    <source>
        <dbReference type="Proteomes" id="UP000075950"/>
    </source>
</evidence>
<dbReference type="GO" id="GO:0004300">
    <property type="term" value="F:enoyl-CoA hydratase activity"/>
    <property type="evidence" value="ECO:0007669"/>
    <property type="project" value="UniProtKB-EC"/>
</dbReference>
<sequence>MNALTVETRGPVLLATINRIDAHNALNAEVLDGLAEAVDRAESDPNVRALVITGAGEKAFCAGADLKEVSTLDADAAQVKMRRGQSIMAAIENAEVPIIAAVNGLALGGGFELALACHFTVLSERASLGLPEVGLGLIPGYGGTQRLPRAVGDATALHLILTGETLKAQRAFELGITPVPPTAPEEVVDTALSIADRIAAQGPNAVRSVLRAVRADRAISPAALATETGLISLAIVGDESSEGIAAFLEKRAPNFGAASAKSDD</sequence>
<dbReference type="RefSeq" id="WP_062860836.1">
    <property type="nucleotide sequence ID" value="NZ_CP014869.1"/>
</dbReference>
<dbReference type="Gene3D" id="3.90.226.10">
    <property type="entry name" value="2-enoyl-CoA Hydratase, Chain A, domain 1"/>
    <property type="match status" value="1"/>
</dbReference>
<dbReference type="GO" id="GO:0006635">
    <property type="term" value="P:fatty acid beta-oxidation"/>
    <property type="evidence" value="ECO:0007669"/>
    <property type="project" value="TreeGrafter"/>
</dbReference>
<gene>
    <name evidence="7" type="ORF">A2T55_03330</name>
</gene>
<evidence type="ECO:0000256" key="5">
    <source>
        <dbReference type="ARBA" id="ARBA00023717"/>
    </source>
</evidence>
<organism evidence="7 8">
    <name type="scientific">Brevibacterium linens</name>
    <dbReference type="NCBI Taxonomy" id="1703"/>
    <lineage>
        <taxon>Bacteria</taxon>
        <taxon>Bacillati</taxon>
        <taxon>Actinomycetota</taxon>
        <taxon>Actinomycetes</taxon>
        <taxon>Micrococcales</taxon>
        <taxon>Brevibacteriaceae</taxon>
        <taxon>Brevibacterium</taxon>
    </lineage>
</organism>
<name>A0A144ME65_BRELN</name>
<dbReference type="Proteomes" id="UP000075950">
    <property type="component" value="Chromosome"/>
</dbReference>
<dbReference type="PANTHER" id="PTHR11941:SF54">
    <property type="entry name" value="ENOYL-COA HYDRATASE, MITOCHONDRIAL"/>
    <property type="match status" value="1"/>
</dbReference>
<protein>
    <recommendedName>
        <fullName evidence="2">enoyl-CoA hydratase</fullName>
        <ecNumber evidence="2">4.2.1.17</ecNumber>
    </recommendedName>
</protein>
<dbReference type="PANTHER" id="PTHR11941">
    <property type="entry name" value="ENOYL-COA HYDRATASE-RELATED"/>
    <property type="match status" value="1"/>
</dbReference>
<keyword evidence="3" id="KW-0456">Lyase</keyword>
<dbReference type="AlphaFoldDB" id="A0A144ME65"/>
<dbReference type="FunFam" id="3.90.226.10:FF:000009">
    <property type="entry name" value="Carnitinyl-CoA dehydratase"/>
    <property type="match status" value="1"/>
</dbReference>
<dbReference type="CDD" id="cd06558">
    <property type="entry name" value="crotonase-like"/>
    <property type="match status" value="1"/>
</dbReference>
<accession>A0A144ME65</accession>
<dbReference type="InterPro" id="IPR029045">
    <property type="entry name" value="ClpP/crotonase-like_dom_sf"/>
</dbReference>
<dbReference type="SUPFAM" id="SSF52096">
    <property type="entry name" value="ClpP/crotonase"/>
    <property type="match status" value="1"/>
</dbReference>
<comment type="catalytic activity">
    <reaction evidence="5">
        <text>a 4-saturated-(3S)-3-hydroxyacyl-CoA = a (3E)-enoyl-CoA + H2O</text>
        <dbReference type="Rhea" id="RHEA:20724"/>
        <dbReference type="ChEBI" id="CHEBI:15377"/>
        <dbReference type="ChEBI" id="CHEBI:58521"/>
        <dbReference type="ChEBI" id="CHEBI:137480"/>
        <dbReference type="EC" id="4.2.1.17"/>
    </reaction>
</comment>
<dbReference type="EC" id="4.2.1.17" evidence="2"/>
<evidence type="ECO:0000256" key="1">
    <source>
        <dbReference type="ARBA" id="ARBA00005254"/>
    </source>
</evidence>
<dbReference type="PROSITE" id="PS00166">
    <property type="entry name" value="ENOYL_COA_HYDRATASE"/>
    <property type="match status" value="1"/>
</dbReference>
<evidence type="ECO:0000256" key="6">
    <source>
        <dbReference type="RuleBase" id="RU003707"/>
    </source>
</evidence>
<evidence type="ECO:0000256" key="2">
    <source>
        <dbReference type="ARBA" id="ARBA00012076"/>
    </source>
</evidence>
<dbReference type="KEGG" id="bly:A2T55_03330"/>
<dbReference type="EMBL" id="CP014869">
    <property type="protein sequence ID" value="AMT92938.1"/>
    <property type="molecule type" value="Genomic_DNA"/>
</dbReference>
<evidence type="ECO:0000313" key="7">
    <source>
        <dbReference type="EMBL" id="AMT92938.1"/>
    </source>
</evidence>
<dbReference type="Pfam" id="PF00378">
    <property type="entry name" value="ECH_1"/>
    <property type="match status" value="1"/>
</dbReference>
<comment type="similarity">
    <text evidence="1 6">Belongs to the enoyl-CoA hydratase/isomerase family.</text>
</comment>
<dbReference type="InterPro" id="IPR001753">
    <property type="entry name" value="Enoyl-CoA_hydra/iso"/>
</dbReference>
<evidence type="ECO:0000256" key="4">
    <source>
        <dbReference type="ARBA" id="ARBA00023709"/>
    </source>
</evidence>
<proteinExistence type="inferred from homology"/>
<evidence type="ECO:0000256" key="3">
    <source>
        <dbReference type="ARBA" id="ARBA00023239"/>
    </source>
</evidence>
<reference evidence="8" key="1">
    <citation type="submission" date="2016-03" db="EMBL/GenBank/DDBJ databases">
        <authorList>
            <person name="Ploux O."/>
        </authorList>
    </citation>
    <scope>NUCLEOTIDE SEQUENCE [LARGE SCALE GENOMIC DNA]</scope>
    <source>
        <strain evidence="8">BS258</strain>
    </source>
</reference>
<dbReference type="InterPro" id="IPR018376">
    <property type="entry name" value="Enoyl-CoA_hyd/isom_CS"/>
</dbReference>